<accession>A0ABM9W4T8</accession>
<proteinExistence type="predicted"/>
<reference evidence="1 2" key="1">
    <citation type="submission" date="2016-01" db="EMBL/GenBank/DDBJ databases">
        <authorList>
            <person name="Brown R."/>
        </authorList>
    </citation>
    <scope>NUCLEOTIDE SEQUENCE [LARGE SCALE GENOMIC DNA]</scope>
    <source>
        <strain evidence="1">Sporomusa sphaeroides DSM 2875</strain>
    </source>
</reference>
<evidence type="ECO:0000313" key="1">
    <source>
        <dbReference type="EMBL" id="CVK20179.1"/>
    </source>
</evidence>
<evidence type="ECO:0000313" key="2">
    <source>
        <dbReference type="Proteomes" id="UP000245702"/>
    </source>
</evidence>
<dbReference type="RefSeq" id="WP_075753463.1">
    <property type="nucleotide sequence ID" value="NZ_CP146991.1"/>
</dbReference>
<protein>
    <submittedName>
        <fullName evidence="1">Uncharacterized protein</fullName>
    </submittedName>
</protein>
<gene>
    <name evidence="1" type="ORF">SSPH_02846</name>
</gene>
<name>A0ABM9W4T8_9FIRM</name>
<organism evidence="1 2">
    <name type="scientific">Sporomusa sphaeroides DSM 2875</name>
    <dbReference type="NCBI Taxonomy" id="1337886"/>
    <lineage>
        <taxon>Bacteria</taxon>
        <taxon>Bacillati</taxon>
        <taxon>Bacillota</taxon>
        <taxon>Negativicutes</taxon>
        <taxon>Selenomonadales</taxon>
        <taxon>Sporomusaceae</taxon>
        <taxon>Sporomusa</taxon>
    </lineage>
</organism>
<sequence length="67" mass="7657">MNIIIHGVPVAADPALPREKINALALDVIQSWNWECRELGRIELVRDAQSIHVCVYEKPSIRRIPNK</sequence>
<dbReference type="Proteomes" id="UP000245702">
    <property type="component" value="Unassembled WGS sequence"/>
</dbReference>
<dbReference type="EMBL" id="FCOW01000015">
    <property type="protein sequence ID" value="CVK20179.1"/>
    <property type="molecule type" value="Genomic_DNA"/>
</dbReference>
<comment type="caution">
    <text evidence="1">The sequence shown here is derived from an EMBL/GenBank/DDBJ whole genome shotgun (WGS) entry which is preliminary data.</text>
</comment>
<keyword evidence="2" id="KW-1185">Reference proteome</keyword>